<gene>
    <name evidence="1" type="ORF">SAMN02982985_02149</name>
</gene>
<dbReference type="STRING" id="758825.SAMN02982985_02149"/>
<accession>A0A1I4LZT2</accession>
<sequence length="230" mass="25100">MGWLSQNHHKSMFGQLLVRKKLISQEQLDAAIEHQRKTGQRLGDIFAEWDIITHEHVNDILHTQRNLRLAAAIATSLLAPLEAYAVEALPALTITTPVLLTKQQSGMQLLTEDEMSDTAAQGMSEDLVAHVKEQIKHNGVEAVGDIAKIVHPVLGFLESDMSMKNVVYDPSKAAATINKDGSLTLRLPTSIGELNFQNIRIKGTDGPSFGSIAIKGIDLSGTVITVAFHH</sequence>
<reference evidence="1 2" key="1">
    <citation type="submission" date="2016-10" db="EMBL/GenBank/DDBJ databases">
        <authorList>
            <person name="de Groot N.N."/>
        </authorList>
    </citation>
    <scope>NUCLEOTIDE SEQUENCE [LARGE SCALE GENOMIC DNA]</scope>
    <source>
        <strain evidence="1 2">ATCC 43154</strain>
    </source>
</reference>
<keyword evidence="2" id="KW-1185">Reference proteome</keyword>
<name>A0A1I4LZT2_9BURK</name>
<dbReference type="InterPro" id="IPR037257">
    <property type="entry name" value="T2SS_E_N_sf"/>
</dbReference>
<protein>
    <submittedName>
        <fullName evidence="1">Uncharacterized protein</fullName>
    </submittedName>
</protein>
<dbReference type="RefSeq" id="WP_093387415.1">
    <property type="nucleotide sequence ID" value="NZ_FOTW01000010.1"/>
</dbReference>
<evidence type="ECO:0000313" key="1">
    <source>
        <dbReference type="EMBL" id="SFL96460.1"/>
    </source>
</evidence>
<dbReference type="AlphaFoldDB" id="A0A1I4LZT2"/>
<evidence type="ECO:0000313" key="2">
    <source>
        <dbReference type="Proteomes" id="UP000199470"/>
    </source>
</evidence>
<proteinExistence type="predicted"/>
<dbReference type="EMBL" id="FOTW01000010">
    <property type="protein sequence ID" value="SFL96460.1"/>
    <property type="molecule type" value="Genomic_DNA"/>
</dbReference>
<organism evidence="1 2">
    <name type="scientific">Rugamonas rubra</name>
    <dbReference type="NCBI Taxonomy" id="758825"/>
    <lineage>
        <taxon>Bacteria</taxon>
        <taxon>Pseudomonadati</taxon>
        <taxon>Pseudomonadota</taxon>
        <taxon>Betaproteobacteria</taxon>
        <taxon>Burkholderiales</taxon>
        <taxon>Oxalobacteraceae</taxon>
        <taxon>Telluria group</taxon>
        <taxon>Rugamonas</taxon>
    </lineage>
</organism>
<dbReference type="Proteomes" id="UP000199470">
    <property type="component" value="Unassembled WGS sequence"/>
</dbReference>
<dbReference type="SUPFAM" id="SSF160246">
    <property type="entry name" value="EspE N-terminal domain-like"/>
    <property type="match status" value="1"/>
</dbReference>
<dbReference type="OrthoDB" id="8750002at2"/>